<dbReference type="GO" id="GO:0006355">
    <property type="term" value="P:regulation of DNA-templated transcription"/>
    <property type="evidence" value="ECO:0007669"/>
    <property type="project" value="InterPro"/>
</dbReference>
<reference evidence="2 3" key="1">
    <citation type="submission" date="2019-10" db="EMBL/GenBank/DDBJ databases">
        <title>Deinococcus sp. isolated from soil.</title>
        <authorList>
            <person name="Li Y."/>
            <person name="Wang J."/>
        </authorList>
    </citation>
    <scope>NUCLEOTIDE SEQUENCE [LARGE SCALE GENOMIC DNA]</scope>
    <source>
        <strain evidence="2 3">SDU3-2</strain>
    </source>
</reference>
<keyword evidence="3" id="KW-1185">Reference proteome</keyword>
<dbReference type="Proteomes" id="UP000484842">
    <property type="component" value="Unassembled WGS sequence"/>
</dbReference>
<sequence>MSKFGGALKKLQAVQTQSTEAEESTPILPDTGKPENTKTSKSTSTKTRTPEILETGQPERQGPEREKYSTYLDTELVTALKLYAVRHRMKHHHVVEAALRAYLQGKE</sequence>
<comment type="caution">
    <text evidence="2">The sequence shown here is derived from an EMBL/GenBank/DDBJ whole genome shotgun (WGS) entry which is preliminary data.</text>
</comment>
<feature type="region of interest" description="Disordered" evidence="1">
    <location>
        <begin position="1"/>
        <end position="69"/>
    </location>
</feature>
<dbReference type="InterPro" id="IPR013321">
    <property type="entry name" value="Arc_rbn_hlx_hlx"/>
</dbReference>
<accession>A0A7X1NZI7</accession>
<evidence type="ECO:0000313" key="3">
    <source>
        <dbReference type="Proteomes" id="UP000484842"/>
    </source>
</evidence>
<evidence type="ECO:0000256" key="1">
    <source>
        <dbReference type="SAM" id="MobiDB-lite"/>
    </source>
</evidence>
<organism evidence="2 3">
    <name type="scientific">Deinococcus terrestris</name>
    <dbReference type="NCBI Taxonomy" id="2651870"/>
    <lineage>
        <taxon>Bacteria</taxon>
        <taxon>Thermotogati</taxon>
        <taxon>Deinococcota</taxon>
        <taxon>Deinococci</taxon>
        <taxon>Deinococcales</taxon>
        <taxon>Deinococcaceae</taxon>
        <taxon>Deinococcus</taxon>
    </lineage>
</organism>
<protein>
    <submittedName>
        <fullName evidence="2">Uncharacterized protein</fullName>
    </submittedName>
</protein>
<dbReference type="Gene3D" id="1.10.1220.10">
    <property type="entry name" value="Met repressor-like"/>
    <property type="match status" value="1"/>
</dbReference>
<dbReference type="RefSeq" id="WP_152872642.1">
    <property type="nucleotide sequence ID" value="NZ_WBSL01000023.1"/>
</dbReference>
<evidence type="ECO:0000313" key="2">
    <source>
        <dbReference type="EMBL" id="MPY68359.1"/>
    </source>
</evidence>
<dbReference type="EMBL" id="WBSL01000023">
    <property type="protein sequence ID" value="MPY68359.1"/>
    <property type="molecule type" value="Genomic_DNA"/>
</dbReference>
<dbReference type="AlphaFoldDB" id="A0A7X1NZI7"/>
<name>A0A7X1NZI7_9DEIO</name>
<gene>
    <name evidence="2" type="ORF">F8S09_17025</name>
</gene>
<proteinExistence type="predicted"/>